<dbReference type="Proteomes" id="UP000070394">
    <property type="component" value="Unassembled WGS sequence"/>
</dbReference>
<dbReference type="OrthoDB" id="9801841at2"/>
<sequence>MNYFLAAQTEVGLKKNCNQDSVILKRAKFKGREVCLGVICDGMGGLSCGEFASKSIVEAVSDWFLHQYSRYSDVWNESQMRTDFINILSSENEGLLYYGKEHGIYLGTTITAILLSDNKFFVCHVGDTRLYKISAAGMAQLTKDHTVIAREIAEGKLSIKDAKSDPRRNVLLQCIGATKDVNPDIFCGEVKSGDILLLCSDGFRHEISEKEILKAIKGCDNSKLNERLRALIDLNLKRREQDNISVALIKVK</sequence>
<dbReference type="Pfam" id="PF13672">
    <property type="entry name" value="PP2C_2"/>
    <property type="match status" value="1"/>
</dbReference>
<evidence type="ECO:0000313" key="3">
    <source>
        <dbReference type="Proteomes" id="UP000070394"/>
    </source>
</evidence>
<comment type="caution">
    <text evidence="2">The sequence shown here is derived from an EMBL/GenBank/DDBJ whole genome shotgun (WGS) entry which is preliminary data.</text>
</comment>
<dbReference type="PROSITE" id="PS51746">
    <property type="entry name" value="PPM_2"/>
    <property type="match status" value="1"/>
</dbReference>
<dbReference type="RefSeq" id="WP_060930476.1">
    <property type="nucleotide sequence ID" value="NZ_KQ959776.1"/>
</dbReference>
<proteinExistence type="predicted"/>
<dbReference type="SUPFAM" id="SSF81606">
    <property type="entry name" value="PP2C-like"/>
    <property type="match status" value="1"/>
</dbReference>
<gene>
    <name evidence="2" type="ORF">HMPREF1866_00519</name>
</gene>
<dbReference type="Gene3D" id="3.60.40.10">
    <property type="entry name" value="PPM-type phosphatase domain"/>
    <property type="match status" value="1"/>
</dbReference>
<accession>A0A133ZYI0</accession>
<dbReference type="PANTHER" id="PTHR47992">
    <property type="entry name" value="PROTEIN PHOSPHATASE"/>
    <property type="match status" value="1"/>
</dbReference>
<dbReference type="AlphaFoldDB" id="A0A133ZYI0"/>
<protein>
    <recommendedName>
        <fullName evidence="1">PPM-type phosphatase domain-containing protein</fullName>
    </recommendedName>
</protein>
<dbReference type="GO" id="GO:0004722">
    <property type="term" value="F:protein serine/threonine phosphatase activity"/>
    <property type="evidence" value="ECO:0007669"/>
    <property type="project" value="InterPro"/>
</dbReference>
<dbReference type="CDD" id="cd00143">
    <property type="entry name" value="PP2Cc"/>
    <property type="match status" value="1"/>
</dbReference>
<organism evidence="2 3">
    <name type="scientific">Lachnoanaerobaculum saburreum</name>
    <dbReference type="NCBI Taxonomy" id="467210"/>
    <lineage>
        <taxon>Bacteria</taxon>
        <taxon>Bacillati</taxon>
        <taxon>Bacillota</taxon>
        <taxon>Clostridia</taxon>
        <taxon>Lachnospirales</taxon>
        <taxon>Lachnospiraceae</taxon>
        <taxon>Lachnoanaerobaculum</taxon>
    </lineage>
</organism>
<dbReference type="STRING" id="467210.HMPREF1866_00519"/>
<reference evidence="3" key="1">
    <citation type="submission" date="2016-01" db="EMBL/GenBank/DDBJ databases">
        <authorList>
            <person name="Mitreva M."/>
            <person name="Pepin K.H."/>
            <person name="Mihindukulasuriya K.A."/>
            <person name="Fulton R."/>
            <person name="Fronick C."/>
            <person name="O'Laughlin M."/>
            <person name="Miner T."/>
            <person name="Herter B."/>
            <person name="Rosa B.A."/>
            <person name="Cordes M."/>
            <person name="Tomlinson C."/>
            <person name="Wollam A."/>
            <person name="Palsikar V.B."/>
            <person name="Mardis E.R."/>
            <person name="Wilson R.K."/>
        </authorList>
    </citation>
    <scope>NUCLEOTIDE SEQUENCE [LARGE SCALE GENOMIC DNA]</scope>
    <source>
        <strain evidence="3">DNF00896</strain>
    </source>
</reference>
<dbReference type="InterPro" id="IPR015655">
    <property type="entry name" value="PP2C"/>
</dbReference>
<dbReference type="SMART" id="SM00332">
    <property type="entry name" value="PP2Cc"/>
    <property type="match status" value="1"/>
</dbReference>
<dbReference type="InterPro" id="IPR001932">
    <property type="entry name" value="PPM-type_phosphatase-like_dom"/>
</dbReference>
<name>A0A133ZYI0_9FIRM</name>
<dbReference type="InterPro" id="IPR036457">
    <property type="entry name" value="PPM-type-like_dom_sf"/>
</dbReference>
<feature type="domain" description="PPM-type phosphatase" evidence="1">
    <location>
        <begin position="3"/>
        <end position="251"/>
    </location>
</feature>
<evidence type="ECO:0000259" key="1">
    <source>
        <dbReference type="PROSITE" id="PS51746"/>
    </source>
</evidence>
<dbReference type="EMBL" id="LSDA01000013">
    <property type="protein sequence ID" value="KXB60486.1"/>
    <property type="molecule type" value="Genomic_DNA"/>
</dbReference>
<dbReference type="SMART" id="SM00331">
    <property type="entry name" value="PP2C_SIG"/>
    <property type="match status" value="1"/>
</dbReference>
<evidence type="ECO:0000313" key="2">
    <source>
        <dbReference type="EMBL" id="KXB60486.1"/>
    </source>
</evidence>
<dbReference type="PATRIC" id="fig|467210.3.peg.511"/>
<keyword evidence="3" id="KW-1185">Reference proteome</keyword>